<name>A0ABN2J1P5_9ACTN</name>
<protein>
    <submittedName>
        <fullName evidence="2">Uncharacterized protein</fullName>
    </submittedName>
</protein>
<comment type="caution">
    <text evidence="2">The sequence shown here is derived from an EMBL/GenBank/DDBJ whole genome shotgun (WGS) entry which is preliminary data.</text>
</comment>
<dbReference type="Pfam" id="PF21790">
    <property type="entry name" value="OGG"/>
    <property type="match status" value="1"/>
</dbReference>
<feature type="region of interest" description="Disordered" evidence="1">
    <location>
        <begin position="1"/>
        <end position="21"/>
    </location>
</feature>
<sequence length="286" mass="31476">MLSYPRDNLRSMTTTGSRPVPDLPSSCLTWCRAQPPALLVADEYVEIDLDLWNLRLAERGVDLRLVAGGPDGGRVESGNGYLRRSDLWAAGRRARGSLEESVVALYMCAAWLAGHPQRSGVRRGLPDFRVPERDRPAWRSVSPHGYPLVLHEVADWLDAPAEAMNLLRNGAPYGRAGRGVPDLGFPLASLYLSSLGMAWSEQSIVPVDSAGVATLVHAGWTEIDSLGRMTPRRYQRYLDVISAWADEAAVDPLVVEMWLVRDWHDRRSMVAPTGSSAESPPGGRPR</sequence>
<proteinExistence type="predicted"/>
<organism evidence="2 3">
    <name type="scientific">Dietzia cercidiphylli</name>
    <dbReference type="NCBI Taxonomy" id="498199"/>
    <lineage>
        <taxon>Bacteria</taxon>
        <taxon>Bacillati</taxon>
        <taxon>Actinomycetota</taxon>
        <taxon>Actinomycetes</taxon>
        <taxon>Mycobacteriales</taxon>
        <taxon>Dietziaceae</taxon>
        <taxon>Dietzia</taxon>
    </lineage>
</organism>
<keyword evidence="3" id="KW-1185">Reference proteome</keyword>
<dbReference type="InterPro" id="IPR048868">
    <property type="entry name" value="OGG-like_put"/>
</dbReference>
<dbReference type="EMBL" id="BAAAQG010000013">
    <property type="protein sequence ID" value="GAA1716165.1"/>
    <property type="molecule type" value="Genomic_DNA"/>
</dbReference>
<gene>
    <name evidence="2" type="ORF">GCM10009831_27420</name>
</gene>
<reference evidence="2 3" key="1">
    <citation type="journal article" date="2019" name="Int. J. Syst. Evol. Microbiol.">
        <title>The Global Catalogue of Microorganisms (GCM) 10K type strain sequencing project: providing services to taxonomists for standard genome sequencing and annotation.</title>
        <authorList>
            <consortium name="The Broad Institute Genomics Platform"/>
            <consortium name="The Broad Institute Genome Sequencing Center for Infectious Disease"/>
            <person name="Wu L."/>
            <person name="Ma J."/>
        </authorList>
    </citation>
    <scope>NUCLEOTIDE SEQUENCE [LARGE SCALE GENOMIC DNA]</scope>
    <source>
        <strain evidence="2 3">JCM 16002</strain>
    </source>
</reference>
<evidence type="ECO:0000313" key="2">
    <source>
        <dbReference type="EMBL" id="GAA1716165.1"/>
    </source>
</evidence>
<evidence type="ECO:0000256" key="1">
    <source>
        <dbReference type="SAM" id="MobiDB-lite"/>
    </source>
</evidence>
<dbReference type="Proteomes" id="UP001500383">
    <property type="component" value="Unassembled WGS sequence"/>
</dbReference>
<evidence type="ECO:0000313" key="3">
    <source>
        <dbReference type="Proteomes" id="UP001500383"/>
    </source>
</evidence>
<accession>A0ABN2J1P5</accession>